<protein>
    <submittedName>
        <fullName evidence="2">Uncharacterized protein</fullName>
    </submittedName>
</protein>
<dbReference type="AlphaFoldDB" id="A0A816RCT1"/>
<organism evidence="2 3">
    <name type="scientific">Rotaria magnacalcarata</name>
    <dbReference type="NCBI Taxonomy" id="392030"/>
    <lineage>
        <taxon>Eukaryota</taxon>
        <taxon>Metazoa</taxon>
        <taxon>Spiralia</taxon>
        <taxon>Gnathifera</taxon>
        <taxon>Rotifera</taxon>
        <taxon>Eurotatoria</taxon>
        <taxon>Bdelloidea</taxon>
        <taxon>Philodinida</taxon>
        <taxon>Philodinidae</taxon>
        <taxon>Rotaria</taxon>
    </lineage>
</organism>
<evidence type="ECO:0000313" key="1">
    <source>
        <dbReference type="EMBL" id="CAF2049342.1"/>
    </source>
</evidence>
<dbReference type="Proteomes" id="UP000663856">
    <property type="component" value="Unassembled WGS sequence"/>
</dbReference>
<proteinExistence type="predicted"/>
<evidence type="ECO:0000313" key="2">
    <source>
        <dbReference type="EMBL" id="CAF2072272.1"/>
    </source>
</evidence>
<comment type="caution">
    <text evidence="2">The sequence shown here is derived from an EMBL/GenBank/DDBJ whole genome shotgun (WGS) entry which is preliminary data.</text>
</comment>
<accession>A0A816RCT1</accession>
<name>A0A816RCT1_9BILA</name>
<dbReference type="Proteomes" id="UP000663887">
    <property type="component" value="Unassembled WGS sequence"/>
</dbReference>
<sequence length="83" mass="8722">MMIMSKNFKEYRKYIQTKEFGKIRNRPFAFTPGSAGDVTVESGVRATVSGIIGGTPGAAVGGGIGAVTEYLLGTGIGDEYSIK</sequence>
<gene>
    <name evidence="1" type="ORF">WKI299_LOCUS9856</name>
    <name evidence="2" type="ORF">XDN619_LOCUS12806</name>
</gene>
<evidence type="ECO:0000313" key="3">
    <source>
        <dbReference type="Proteomes" id="UP000663887"/>
    </source>
</evidence>
<dbReference type="EMBL" id="CAJNRG010005089">
    <property type="protein sequence ID" value="CAF2072272.1"/>
    <property type="molecule type" value="Genomic_DNA"/>
</dbReference>
<reference evidence="2" key="1">
    <citation type="submission" date="2021-02" db="EMBL/GenBank/DDBJ databases">
        <authorList>
            <person name="Nowell W R."/>
        </authorList>
    </citation>
    <scope>NUCLEOTIDE SEQUENCE</scope>
</reference>
<dbReference type="EMBL" id="CAJNRF010003303">
    <property type="protein sequence ID" value="CAF2049342.1"/>
    <property type="molecule type" value="Genomic_DNA"/>
</dbReference>